<dbReference type="Gene3D" id="3.40.50.1580">
    <property type="entry name" value="Nucleoside phosphorylase domain"/>
    <property type="match status" value="1"/>
</dbReference>
<dbReference type="Proteomes" id="UP000281594">
    <property type="component" value="Unassembled WGS sequence"/>
</dbReference>
<name>A0A3L8R292_STRRN</name>
<dbReference type="AlphaFoldDB" id="A0A3L8R292"/>
<feature type="region of interest" description="Disordered" evidence="1">
    <location>
        <begin position="16"/>
        <end position="35"/>
    </location>
</feature>
<proteinExistence type="predicted"/>
<evidence type="ECO:0000256" key="1">
    <source>
        <dbReference type="SAM" id="MobiDB-lite"/>
    </source>
</evidence>
<feature type="compositionally biased region" description="Basic and acidic residues" evidence="1">
    <location>
        <begin position="16"/>
        <end position="34"/>
    </location>
</feature>
<reference evidence="2 3" key="1">
    <citation type="journal article" date="2018" name="J. Biol. Chem.">
        <title>Discovery of the actinoplanic acid pathway in Streptomyces rapamycinicus reveals a genetically conserved synergism with rapamycin.</title>
        <authorList>
            <person name="Mrak P."/>
            <person name="Krastel P."/>
            <person name="Pivk Lukancic P."/>
            <person name="Tao J."/>
            <person name="Pistorius D."/>
            <person name="Moore C.M."/>
        </authorList>
    </citation>
    <scope>NUCLEOTIDE SEQUENCE [LARGE SCALE GENOMIC DNA]</scope>
    <source>
        <strain evidence="2 3">NRRL 5491</strain>
    </source>
</reference>
<dbReference type="RefSeq" id="WP_373920612.1">
    <property type="nucleotide sequence ID" value="NC_022785.1"/>
</dbReference>
<accession>A0A3L8R292</accession>
<comment type="caution">
    <text evidence="2">The sequence shown here is derived from an EMBL/GenBank/DDBJ whole genome shotgun (WGS) entry which is preliminary data.</text>
</comment>
<dbReference type="InterPro" id="IPR035994">
    <property type="entry name" value="Nucleoside_phosphorylase_sf"/>
</dbReference>
<dbReference type="GO" id="GO:0009116">
    <property type="term" value="P:nucleoside metabolic process"/>
    <property type="evidence" value="ECO:0007669"/>
    <property type="project" value="InterPro"/>
</dbReference>
<dbReference type="EMBL" id="QYCY01000002">
    <property type="protein sequence ID" value="RLV73754.1"/>
    <property type="molecule type" value="Genomic_DNA"/>
</dbReference>
<protein>
    <submittedName>
        <fullName evidence="2">Uncharacterized protein</fullName>
    </submittedName>
</protein>
<evidence type="ECO:0000313" key="2">
    <source>
        <dbReference type="EMBL" id="RLV73754.1"/>
    </source>
</evidence>
<evidence type="ECO:0000313" key="3">
    <source>
        <dbReference type="Proteomes" id="UP000281594"/>
    </source>
</evidence>
<dbReference type="SUPFAM" id="SSF53167">
    <property type="entry name" value="Purine and uridine phosphorylases"/>
    <property type="match status" value="1"/>
</dbReference>
<dbReference type="GO" id="GO:0003824">
    <property type="term" value="F:catalytic activity"/>
    <property type="evidence" value="ECO:0007669"/>
    <property type="project" value="InterPro"/>
</dbReference>
<sequence>MSTHLSGLPVGIIRGISDRADGTKNGAEDRERQPRAAANAAAFAVRLSTNLTTERIQRMVTELGSVKDRLLAAAPERKQPRYESLGLAPIFDVKKRTVIVESQPSCTYGECPRGDLNPHAR</sequence>
<organism evidence="2 3">
    <name type="scientific">Streptomyces rapamycinicus (strain ATCC 29253 / DSM 41530 / NRRL 5491 / AYB-994)</name>
    <name type="common">Streptomyces hygroscopicus (strain ATCC 29253)</name>
    <dbReference type="NCBI Taxonomy" id="1343740"/>
    <lineage>
        <taxon>Bacteria</taxon>
        <taxon>Bacillati</taxon>
        <taxon>Actinomycetota</taxon>
        <taxon>Actinomycetes</taxon>
        <taxon>Kitasatosporales</taxon>
        <taxon>Streptomycetaceae</taxon>
        <taxon>Streptomyces</taxon>
        <taxon>Streptomyces violaceusniger group</taxon>
    </lineage>
</organism>
<gene>
    <name evidence="2" type="ORF">D3C57_131050</name>
</gene>